<dbReference type="Proteomes" id="UP000076532">
    <property type="component" value="Unassembled WGS sequence"/>
</dbReference>
<keyword evidence="1" id="KW-1133">Transmembrane helix</keyword>
<accession>A0A167SST4</accession>
<keyword evidence="1" id="KW-0472">Membrane</keyword>
<protein>
    <submittedName>
        <fullName evidence="2">Uncharacterized protein</fullName>
    </submittedName>
</protein>
<proteinExistence type="predicted"/>
<gene>
    <name evidence="2" type="ORF">FIBSPDRAFT_1056001</name>
</gene>
<evidence type="ECO:0000256" key="1">
    <source>
        <dbReference type="SAM" id="Phobius"/>
    </source>
</evidence>
<keyword evidence="3" id="KW-1185">Reference proteome</keyword>
<sequence>MALGMREREEDFLLFVGYLLHFPFPSFTTISGSISDPLLVYASPAIWAIKIFSPIQPCAQGNIRYFSNISQIKSFKLESSMFETNLIYFTNGGDGKVIEGEQEARQSKPNWVSTPPLWDAISALRARGIPNFGPLRPWYLCIPMRMETSGGCNVMPEKLMLK</sequence>
<organism evidence="2 3">
    <name type="scientific">Athelia psychrophila</name>
    <dbReference type="NCBI Taxonomy" id="1759441"/>
    <lineage>
        <taxon>Eukaryota</taxon>
        <taxon>Fungi</taxon>
        <taxon>Dikarya</taxon>
        <taxon>Basidiomycota</taxon>
        <taxon>Agaricomycotina</taxon>
        <taxon>Agaricomycetes</taxon>
        <taxon>Agaricomycetidae</taxon>
        <taxon>Atheliales</taxon>
        <taxon>Atheliaceae</taxon>
        <taxon>Athelia</taxon>
    </lineage>
</organism>
<feature type="transmembrane region" description="Helical" evidence="1">
    <location>
        <begin position="12"/>
        <end position="34"/>
    </location>
</feature>
<dbReference type="AlphaFoldDB" id="A0A167SST4"/>
<reference evidence="2 3" key="1">
    <citation type="journal article" date="2016" name="Mol. Biol. Evol.">
        <title>Comparative Genomics of Early-Diverging Mushroom-Forming Fungi Provides Insights into the Origins of Lignocellulose Decay Capabilities.</title>
        <authorList>
            <person name="Nagy L.G."/>
            <person name="Riley R."/>
            <person name="Tritt A."/>
            <person name="Adam C."/>
            <person name="Daum C."/>
            <person name="Floudas D."/>
            <person name="Sun H."/>
            <person name="Yadav J.S."/>
            <person name="Pangilinan J."/>
            <person name="Larsson K.H."/>
            <person name="Matsuura K."/>
            <person name="Barry K."/>
            <person name="Labutti K."/>
            <person name="Kuo R."/>
            <person name="Ohm R.A."/>
            <person name="Bhattacharya S.S."/>
            <person name="Shirouzu T."/>
            <person name="Yoshinaga Y."/>
            <person name="Martin F.M."/>
            <person name="Grigoriev I.V."/>
            <person name="Hibbett D.S."/>
        </authorList>
    </citation>
    <scope>NUCLEOTIDE SEQUENCE [LARGE SCALE GENOMIC DNA]</scope>
    <source>
        <strain evidence="2 3">CBS 109695</strain>
    </source>
</reference>
<evidence type="ECO:0000313" key="3">
    <source>
        <dbReference type="Proteomes" id="UP000076532"/>
    </source>
</evidence>
<name>A0A167SST4_9AGAM</name>
<evidence type="ECO:0000313" key="2">
    <source>
        <dbReference type="EMBL" id="KZP02209.1"/>
    </source>
</evidence>
<keyword evidence="1" id="KW-0812">Transmembrane</keyword>
<dbReference type="EMBL" id="KV418827">
    <property type="protein sequence ID" value="KZP02209.1"/>
    <property type="molecule type" value="Genomic_DNA"/>
</dbReference>